<dbReference type="KEGG" id="gbi:PG2T_01370"/>
<dbReference type="InterPro" id="IPR013382">
    <property type="entry name" value="CRISPR-assoc_prot_Cse2"/>
</dbReference>
<keyword evidence="3" id="KW-1185">Reference proteome</keyword>
<organism evidence="2 3">
    <name type="scientific">Immundisolibacter cernigliae</name>
    <dbReference type="NCBI Taxonomy" id="1810504"/>
    <lineage>
        <taxon>Bacteria</taxon>
        <taxon>Pseudomonadati</taxon>
        <taxon>Pseudomonadota</taxon>
        <taxon>Gammaproteobacteria</taxon>
        <taxon>Immundisolibacterales</taxon>
        <taxon>Immundisolibacteraceae</taxon>
        <taxon>Immundisolibacter</taxon>
    </lineage>
</organism>
<evidence type="ECO:0000313" key="2">
    <source>
        <dbReference type="EMBL" id="ANX02969.1"/>
    </source>
</evidence>
<reference evidence="3" key="1">
    <citation type="submission" date="2016-03" db="EMBL/GenBank/DDBJ databases">
        <title>Complete genome sequence of Solimmundus cernigliae, representing a novel lineage of polycyclic aromatic hydrocarbon degraders within the Gammaproteobacteria.</title>
        <authorList>
            <person name="Singleton D.R."/>
            <person name="Dickey A.N."/>
            <person name="Scholl E.H."/>
            <person name="Wright F.A."/>
            <person name="Aitken M.D."/>
        </authorList>
    </citation>
    <scope>NUCLEOTIDE SEQUENCE [LARGE SCALE GENOMIC DNA]</scope>
    <source>
        <strain evidence="3">TR3.2</strain>
    </source>
</reference>
<dbReference type="Pfam" id="PF09485">
    <property type="entry name" value="CRISPR_Cse2"/>
    <property type="match status" value="1"/>
</dbReference>
<gene>
    <name evidence="2" type="ORF">PG2T_01370</name>
</gene>
<dbReference type="NCBIfam" id="TIGR02548">
    <property type="entry name" value="casB_cse2"/>
    <property type="match status" value="1"/>
</dbReference>
<dbReference type="Proteomes" id="UP000092952">
    <property type="component" value="Chromosome"/>
</dbReference>
<dbReference type="InParanoid" id="A0A1B1YQB9"/>
<evidence type="ECO:0000256" key="1">
    <source>
        <dbReference type="SAM" id="MobiDB-lite"/>
    </source>
</evidence>
<evidence type="ECO:0000313" key="3">
    <source>
        <dbReference type="Proteomes" id="UP000092952"/>
    </source>
</evidence>
<dbReference type="RefSeq" id="WP_068802481.1">
    <property type="nucleotide sequence ID" value="NZ_CP014671.1"/>
</dbReference>
<dbReference type="InterPro" id="IPR038287">
    <property type="entry name" value="Cse2_sf"/>
</dbReference>
<dbReference type="AlphaFoldDB" id="A0A1B1YQB9"/>
<feature type="region of interest" description="Disordered" evidence="1">
    <location>
        <begin position="85"/>
        <end position="106"/>
    </location>
</feature>
<evidence type="ECO:0008006" key="4">
    <source>
        <dbReference type="Google" id="ProtNLM"/>
    </source>
</evidence>
<dbReference type="Gene3D" id="1.10.520.40">
    <property type="entry name" value="CRISPR-associated protein Cse2"/>
    <property type="match status" value="1"/>
</dbReference>
<protein>
    <recommendedName>
        <fullName evidence="4">Type I-E CRISPR-associated protein Cse2/CasB</fullName>
    </recommendedName>
</protein>
<accession>A0A1B1YQB9</accession>
<dbReference type="EMBL" id="CP014671">
    <property type="protein sequence ID" value="ANX02969.1"/>
    <property type="molecule type" value="Genomic_DNA"/>
</dbReference>
<dbReference type="OrthoDB" id="333835at2"/>
<sequence>MSNDFRKNPRLASALRGWWSGLDDDRAARAELRRAHDITAVSLTPAYQRAYRRLREAGWDVEGASPLNDRLAAVIGLLAHVKTDGDQSPAQAMSRDDSGEGRPPVSPLRFQRLLEAPDLDALFSGLRRALPLIEHQISITALADDVVYWGDKVKKAWAYAYAWPAKKTD</sequence>
<dbReference type="STRING" id="1810504.PG2T_01370"/>
<proteinExistence type="predicted"/>
<name>A0A1B1YQB9_9GAMM</name>